<dbReference type="InterPro" id="IPR001404">
    <property type="entry name" value="Hsp90_fam"/>
</dbReference>
<dbReference type="InterPro" id="IPR020575">
    <property type="entry name" value="Hsp90_N"/>
</dbReference>
<comment type="similarity">
    <text evidence="2">Belongs to the heat shock protein 90 family.</text>
</comment>
<name>A0A388TEM0_TERA1</name>
<feature type="domain" description="Histidine kinase/HSP90-like ATPase" evidence="9">
    <location>
        <begin position="26"/>
        <end position="179"/>
    </location>
</feature>
<keyword evidence="11" id="KW-1185">Reference proteome</keyword>
<evidence type="ECO:0000256" key="5">
    <source>
        <dbReference type="ARBA" id="ARBA00022840"/>
    </source>
</evidence>
<dbReference type="GO" id="GO:0051082">
    <property type="term" value="F:unfolded protein binding"/>
    <property type="evidence" value="ECO:0007669"/>
    <property type="project" value="InterPro"/>
</dbReference>
<keyword evidence="3" id="KW-0963">Cytoplasm</keyword>
<evidence type="ECO:0000256" key="3">
    <source>
        <dbReference type="ARBA" id="ARBA00022490"/>
    </source>
</evidence>
<protein>
    <submittedName>
        <fullName evidence="10">Molecular chaperone HtpG</fullName>
    </submittedName>
</protein>
<evidence type="ECO:0000256" key="6">
    <source>
        <dbReference type="ARBA" id="ARBA00023016"/>
    </source>
</evidence>
<proteinExistence type="inferred from homology"/>
<keyword evidence="7" id="KW-0143">Chaperone</keyword>
<dbReference type="AlphaFoldDB" id="A0A388TEM0"/>
<evidence type="ECO:0000256" key="4">
    <source>
        <dbReference type="ARBA" id="ARBA00022741"/>
    </source>
</evidence>
<keyword evidence="6" id="KW-0346">Stress response</keyword>
<comment type="subcellular location">
    <subcellularLocation>
        <location evidence="1">Cytoplasm</location>
    </subcellularLocation>
</comment>
<evidence type="ECO:0000313" key="10">
    <source>
        <dbReference type="EMBL" id="GBR75008.1"/>
    </source>
</evidence>
<gene>
    <name evidence="10" type="primary">htpG</name>
    <name evidence="10" type="ORF">NO1_2081</name>
</gene>
<keyword evidence="5" id="KW-0067">ATP-binding</keyword>
<dbReference type="Gene3D" id="3.30.565.10">
    <property type="entry name" value="Histidine kinase-like ATPase, C-terminal domain"/>
    <property type="match status" value="1"/>
</dbReference>
<dbReference type="CDD" id="cd16927">
    <property type="entry name" value="HATPase_Hsp90-like"/>
    <property type="match status" value="1"/>
</dbReference>
<dbReference type="SMART" id="SM00387">
    <property type="entry name" value="HATPase_c"/>
    <property type="match status" value="1"/>
</dbReference>
<evidence type="ECO:0000259" key="9">
    <source>
        <dbReference type="SMART" id="SM00387"/>
    </source>
</evidence>
<accession>A0A388TEM0</accession>
<evidence type="ECO:0000256" key="1">
    <source>
        <dbReference type="ARBA" id="ARBA00004496"/>
    </source>
</evidence>
<dbReference type="PANTHER" id="PTHR11528">
    <property type="entry name" value="HEAT SHOCK PROTEIN 90 FAMILY MEMBER"/>
    <property type="match status" value="1"/>
</dbReference>
<evidence type="ECO:0000313" key="11">
    <source>
        <dbReference type="Proteomes" id="UP000269352"/>
    </source>
</evidence>
<dbReference type="InterPro" id="IPR019805">
    <property type="entry name" value="Heat_shock_protein_90_CS"/>
</dbReference>
<organism evidence="10 11">
    <name type="scientific">Termititenax aidoneus</name>
    <dbReference type="NCBI Taxonomy" id="2218524"/>
    <lineage>
        <taxon>Bacteria</taxon>
        <taxon>Bacillati</taxon>
        <taxon>Candidatus Margulisiibacteriota</taxon>
        <taxon>Candidatus Termititenacia</taxon>
        <taxon>Candidatus Termititenacales</taxon>
        <taxon>Candidatus Termititenacaceae</taxon>
        <taxon>Candidatus Termititenax</taxon>
    </lineage>
</organism>
<dbReference type="FunFam" id="3.30.565.10:FF:000009">
    <property type="entry name" value="Molecular chaperone HtpG"/>
    <property type="match status" value="1"/>
</dbReference>
<dbReference type="SUPFAM" id="SSF55874">
    <property type="entry name" value="ATPase domain of HSP90 chaperone/DNA topoisomerase II/histidine kinase"/>
    <property type="match status" value="1"/>
</dbReference>
<dbReference type="InterPro" id="IPR036890">
    <property type="entry name" value="HATPase_C_sf"/>
</dbReference>
<feature type="non-terminal residue" evidence="10">
    <location>
        <position position="257"/>
    </location>
</feature>
<dbReference type="EMBL" id="BGZN01000129">
    <property type="protein sequence ID" value="GBR75008.1"/>
    <property type="molecule type" value="Genomic_DNA"/>
</dbReference>
<dbReference type="Pfam" id="PF13589">
    <property type="entry name" value="HATPase_c_3"/>
    <property type="match status" value="1"/>
</dbReference>
<keyword evidence="4" id="KW-0547">Nucleotide-binding</keyword>
<evidence type="ECO:0000256" key="2">
    <source>
        <dbReference type="ARBA" id="ARBA00008239"/>
    </source>
</evidence>
<comment type="caution">
    <text evidence="10">The sequence shown here is derived from an EMBL/GenBank/DDBJ whole genome shotgun (WGS) entry which is preliminary data.</text>
</comment>
<sequence>MSAEKFEFKTEVNQLLELVIHSLYSHREIFLRELISNASDALDKLRFAALQNKDLLGADAELRIKIFRDDKAGTLTITDNGVGMTRDELIGNLGTIAHSGTKDFVERIKKAKEGPELIGQFGVGFYSAFMVADKVTVHAKTADGAAASWVSAGQGSFELSESAKTTRGTEIILQLKKDAKEYLDEYTIRQLIKKYSDYVDYPIYMDIEREETPQDKDGKPLENAKPEKKIVAEKLNSQKALWTKNKSEIKPEEYEDF</sequence>
<dbReference type="GO" id="GO:0005737">
    <property type="term" value="C:cytoplasm"/>
    <property type="evidence" value="ECO:0007669"/>
    <property type="project" value="UniProtKB-SubCell"/>
</dbReference>
<evidence type="ECO:0000256" key="7">
    <source>
        <dbReference type="ARBA" id="ARBA00023186"/>
    </source>
</evidence>
<dbReference type="GO" id="GO:0140662">
    <property type="term" value="F:ATP-dependent protein folding chaperone"/>
    <property type="evidence" value="ECO:0007669"/>
    <property type="project" value="InterPro"/>
</dbReference>
<dbReference type="PROSITE" id="PS00298">
    <property type="entry name" value="HSP90"/>
    <property type="match status" value="1"/>
</dbReference>
<dbReference type="GO" id="GO:0005524">
    <property type="term" value="F:ATP binding"/>
    <property type="evidence" value="ECO:0007669"/>
    <property type="project" value="UniProtKB-KW"/>
</dbReference>
<dbReference type="InterPro" id="IPR003594">
    <property type="entry name" value="HATPase_dom"/>
</dbReference>
<evidence type="ECO:0000256" key="8">
    <source>
        <dbReference type="SAM" id="MobiDB-lite"/>
    </source>
</evidence>
<dbReference type="GO" id="GO:0016887">
    <property type="term" value="F:ATP hydrolysis activity"/>
    <property type="evidence" value="ECO:0007669"/>
    <property type="project" value="InterPro"/>
</dbReference>
<reference evidence="10 11" key="1">
    <citation type="journal article" date="2019" name="ISME J.">
        <title>Genome analyses of uncultured TG2/ZB3 bacteria in 'Margulisbacteria' specifically attached to ectosymbiotic spirochetes of protists in the termite gut.</title>
        <authorList>
            <person name="Utami Y.D."/>
            <person name="Kuwahara H."/>
            <person name="Igai K."/>
            <person name="Murakami T."/>
            <person name="Sugaya K."/>
            <person name="Morikawa T."/>
            <person name="Nagura Y."/>
            <person name="Yuki M."/>
            <person name="Deevong P."/>
            <person name="Inoue T."/>
            <person name="Kihara K."/>
            <person name="Lo N."/>
            <person name="Yamada A."/>
            <person name="Ohkuma M."/>
            <person name="Hongoh Y."/>
        </authorList>
    </citation>
    <scope>NUCLEOTIDE SEQUENCE [LARGE SCALE GENOMIC DNA]</scope>
    <source>
        <strain evidence="10">NkOx7-01</strain>
    </source>
</reference>
<feature type="region of interest" description="Disordered" evidence="8">
    <location>
        <begin position="210"/>
        <end position="229"/>
    </location>
</feature>
<dbReference type="Proteomes" id="UP000269352">
    <property type="component" value="Unassembled WGS sequence"/>
</dbReference>
<dbReference type="PRINTS" id="PR00775">
    <property type="entry name" value="HEATSHOCK90"/>
</dbReference>